<evidence type="ECO:0000256" key="5">
    <source>
        <dbReference type="ARBA" id="ARBA00022490"/>
    </source>
</evidence>
<feature type="active site" evidence="14">
    <location>
        <position position="371"/>
    </location>
</feature>
<dbReference type="GO" id="GO:0003725">
    <property type="term" value="F:double-stranded RNA binding"/>
    <property type="evidence" value="ECO:0007669"/>
    <property type="project" value="InterPro"/>
</dbReference>
<dbReference type="Pfam" id="PF01451">
    <property type="entry name" value="LMWPc"/>
    <property type="match status" value="1"/>
</dbReference>
<feature type="active site" description="Proton donor" evidence="14">
    <location>
        <position position="480"/>
    </location>
</feature>
<dbReference type="AlphaFoldDB" id="A0AAT9L9Z0"/>
<evidence type="ECO:0000256" key="13">
    <source>
        <dbReference type="ARBA" id="ARBA00048366"/>
    </source>
</evidence>
<proteinExistence type="inferred from homology"/>
<evidence type="ECO:0000256" key="14">
    <source>
        <dbReference type="PIRSR" id="PIRSR617867-1"/>
    </source>
</evidence>
<evidence type="ECO:0000256" key="7">
    <source>
        <dbReference type="ARBA" id="ARBA00022694"/>
    </source>
</evidence>
<comment type="catalytic activity">
    <reaction evidence="13">
        <text>L-threonine + hydrogencarbonate + ATP = L-threonylcarbamoyladenylate + diphosphate + H2O</text>
        <dbReference type="Rhea" id="RHEA:36407"/>
        <dbReference type="ChEBI" id="CHEBI:15377"/>
        <dbReference type="ChEBI" id="CHEBI:17544"/>
        <dbReference type="ChEBI" id="CHEBI:30616"/>
        <dbReference type="ChEBI" id="CHEBI:33019"/>
        <dbReference type="ChEBI" id="CHEBI:57926"/>
        <dbReference type="ChEBI" id="CHEBI:73682"/>
        <dbReference type="EC" id="2.7.7.87"/>
    </reaction>
</comment>
<dbReference type="CDD" id="cd16344">
    <property type="entry name" value="LMWPAP"/>
    <property type="match status" value="1"/>
</dbReference>
<dbReference type="InterPro" id="IPR017867">
    <property type="entry name" value="Tyr_phospatase_low_mol_wt"/>
</dbReference>
<dbReference type="PANTHER" id="PTHR17490:SF16">
    <property type="entry name" value="THREONYLCARBAMOYL-AMP SYNTHASE"/>
    <property type="match status" value="1"/>
</dbReference>
<dbReference type="InterPro" id="IPR050156">
    <property type="entry name" value="TC-AMP_synthase_SUA5"/>
</dbReference>
<dbReference type="GO" id="GO:0005737">
    <property type="term" value="C:cytoplasm"/>
    <property type="evidence" value="ECO:0007669"/>
    <property type="project" value="UniProtKB-SubCell"/>
</dbReference>
<dbReference type="GO" id="GO:0008033">
    <property type="term" value="P:tRNA processing"/>
    <property type="evidence" value="ECO:0007669"/>
    <property type="project" value="UniProtKB-KW"/>
</dbReference>
<reference evidence="16" key="2">
    <citation type="journal article" date="2023" name="Biology">
        <title>Prokaryotic Life Associated with Coal-Fire Gas Vents Revealed by Metagenomics.</title>
        <authorList>
            <person name="Kadnikov V.V."/>
            <person name="Mardanov A.V."/>
            <person name="Beletsky A.V."/>
            <person name="Karnachuk O.V."/>
            <person name="Ravin N.V."/>
        </authorList>
    </citation>
    <scope>NUCLEOTIDE SEQUENCE</scope>
    <source>
        <strain evidence="16">Bu02</strain>
    </source>
</reference>
<dbReference type="InterPro" id="IPR006070">
    <property type="entry name" value="Sua5-like_dom"/>
</dbReference>
<dbReference type="Pfam" id="PF01300">
    <property type="entry name" value="Sua5_yciO_yrdC"/>
    <property type="match status" value="1"/>
</dbReference>
<dbReference type="InterPro" id="IPR023485">
    <property type="entry name" value="Ptyr_pPase"/>
</dbReference>
<dbReference type="PRINTS" id="PR00719">
    <property type="entry name" value="LMWPTPASE"/>
</dbReference>
<evidence type="ECO:0000256" key="6">
    <source>
        <dbReference type="ARBA" id="ARBA00022679"/>
    </source>
</evidence>
<keyword evidence="11" id="KW-0067">ATP-binding</keyword>
<dbReference type="SMART" id="SM00226">
    <property type="entry name" value="LMWPc"/>
    <property type="match status" value="1"/>
</dbReference>
<dbReference type="EMBL" id="CP062796">
    <property type="protein sequence ID" value="QUL97910.1"/>
    <property type="molecule type" value="Genomic_DNA"/>
</dbReference>
<reference evidence="16" key="1">
    <citation type="submission" date="2020-10" db="EMBL/GenBank/DDBJ databases">
        <authorList>
            <person name="Kadnikov V."/>
            <person name="Beletsky A.V."/>
            <person name="Mardanov A.V."/>
            <person name="Karnachuk O.V."/>
            <person name="Ravin N.V."/>
        </authorList>
    </citation>
    <scope>NUCLEOTIDE SEQUENCE</scope>
    <source>
        <strain evidence="16">Bu02</strain>
    </source>
</reference>
<evidence type="ECO:0000256" key="2">
    <source>
        <dbReference type="ARBA" id="ARBA00007663"/>
    </source>
</evidence>
<keyword evidence="7" id="KW-0819">tRNA processing</keyword>
<evidence type="ECO:0000256" key="1">
    <source>
        <dbReference type="ARBA" id="ARBA00004496"/>
    </source>
</evidence>
<evidence type="ECO:0000256" key="10">
    <source>
        <dbReference type="ARBA" id="ARBA00022801"/>
    </source>
</evidence>
<accession>A0AAT9L9Z0</accession>
<dbReference type="PROSITE" id="PS51163">
    <property type="entry name" value="YRDC"/>
    <property type="match status" value="1"/>
</dbReference>
<evidence type="ECO:0000256" key="11">
    <source>
        <dbReference type="ARBA" id="ARBA00022840"/>
    </source>
</evidence>
<keyword evidence="5" id="KW-0963">Cytoplasm</keyword>
<dbReference type="Gene3D" id="3.40.50.11030">
    <property type="entry name" value="Threonylcarbamoyl-AMP synthase, C-terminal domain"/>
    <property type="match status" value="1"/>
</dbReference>
<dbReference type="GO" id="GO:0006450">
    <property type="term" value="P:regulation of translational fidelity"/>
    <property type="evidence" value="ECO:0007669"/>
    <property type="project" value="TreeGrafter"/>
</dbReference>
<keyword evidence="8" id="KW-0548">Nucleotidyltransferase</keyword>
<dbReference type="GO" id="GO:0004725">
    <property type="term" value="F:protein tyrosine phosphatase activity"/>
    <property type="evidence" value="ECO:0007669"/>
    <property type="project" value="InterPro"/>
</dbReference>
<sequence>METKLFRVDPLNPDEEVINFAAGILREGGLVAFPTETVYGLGANALDPEAVEKIFRAKGRPQDNPVIVHVSRPEGIKPLVTGVPPLAQKLMDMFWPGPLTLLFPRSSLVPSVVTAGLPLVAIRMPDHPVAQRLIDVAGVPVAAPSANTSGRPSPTSADEVYSDLNGKVDIIIDAGPTNIGVESTVLDVSGAIPRILRPGGVSREELVEALGRVEVAEEFKDGVPPSPGMKYRHYAPCVEMYLARGDSQLQRKTILAESVRQISRGKNVAVLASSENLPHYASFQRAFPGKFLVIELGSRQDLSPVAARLFSSLRLCEKVGADIILSETFPVTGLGLAIANRLERASGGREIEDPSRRPLRVLMVCSGNTCRSPMAEGLMKKVWADMGQPFPLEVISRGTGAVPGLPASQEAIQVMKKRGVDLGTHVSRPVTVEDVEKADLVIAMTGAHKSALLSRFPQYADKIHTLAEMVPDKVKGDVSDPIGLGEKFYEKTAALLEEGLKSLAARMAAGEVPLVKRENGEEGAPEGPC</sequence>
<dbReference type="KEGG" id="fcz:IMF26_07465"/>
<dbReference type="GO" id="GO:0061710">
    <property type="term" value="F:L-threonylcarbamoyladenylate synthase"/>
    <property type="evidence" value="ECO:0007669"/>
    <property type="project" value="UniProtKB-EC"/>
</dbReference>
<dbReference type="SUPFAM" id="SSF55821">
    <property type="entry name" value="YrdC/RibB"/>
    <property type="match status" value="1"/>
</dbReference>
<comment type="similarity">
    <text evidence="3">Belongs to the low molecular weight phosphotyrosine protein phosphatase family.</text>
</comment>
<dbReference type="Gene3D" id="3.40.50.2300">
    <property type="match status" value="1"/>
</dbReference>
<name>A0AAT9L9Z0_9FIRM</name>
<dbReference type="InterPro" id="IPR017945">
    <property type="entry name" value="DHBP_synth_RibB-like_a/b_dom"/>
</dbReference>
<dbReference type="GO" id="GO:0005524">
    <property type="term" value="F:ATP binding"/>
    <property type="evidence" value="ECO:0007669"/>
    <property type="project" value="UniProtKB-KW"/>
</dbReference>
<feature type="active site" description="Nucleophile" evidence="14">
    <location>
        <position position="365"/>
    </location>
</feature>
<evidence type="ECO:0000259" key="15">
    <source>
        <dbReference type="PROSITE" id="PS51163"/>
    </source>
</evidence>
<evidence type="ECO:0000256" key="8">
    <source>
        <dbReference type="ARBA" id="ARBA00022695"/>
    </source>
</evidence>
<dbReference type="Gene3D" id="3.90.870.10">
    <property type="entry name" value="DHBP synthase"/>
    <property type="match status" value="1"/>
</dbReference>
<dbReference type="FunFam" id="3.90.870.10:FF:000009">
    <property type="entry name" value="Threonylcarbamoyl-AMP synthase, putative"/>
    <property type="match status" value="1"/>
</dbReference>
<feature type="domain" description="YrdC-like" evidence="15">
    <location>
        <begin position="15"/>
        <end position="201"/>
    </location>
</feature>
<evidence type="ECO:0000256" key="12">
    <source>
        <dbReference type="ARBA" id="ARBA00029774"/>
    </source>
</evidence>
<evidence type="ECO:0000256" key="3">
    <source>
        <dbReference type="ARBA" id="ARBA00011063"/>
    </source>
</evidence>
<gene>
    <name evidence="16" type="ORF">IMF26_07465</name>
</gene>
<comment type="similarity">
    <text evidence="2">Belongs to the SUA5 family.</text>
</comment>
<evidence type="ECO:0000256" key="4">
    <source>
        <dbReference type="ARBA" id="ARBA00012584"/>
    </source>
</evidence>
<dbReference type="EC" id="2.7.7.87" evidence="4"/>
<protein>
    <recommendedName>
        <fullName evidence="12">L-threonylcarbamoyladenylate synthase</fullName>
        <ecNumber evidence="4">2.7.7.87</ecNumber>
    </recommendedName>
    <alternativeName>
        <fullName evidence="12">L-threonylcarbamoyladenylate synthase</fullName>
    </alternativeName>
</protein>
<keyword evidence="6" id="KW-0808">Transferase</keyword>
<dbReference type="InterPro" id="IPR038385">
    <property type="entry name" value="Sua5/YwlC_C"/>
</dbReference>
<dbReference type="Pfam" id="PF03481">
    <property type="entry name" value="Sua5_C"/>
    <property type="match status" value="1"/>
</dbReference>
<evidence type="ECO:0000313" key="16">
    <source>
        <dbReference type="EMBL" id="QUL97910.1"/>
    </source>
</evidence>
<dbReference type="NCBIfam" id="TIGR00057">
    <property type="entry name" value="L-threonylcarbamoyladenylate synthase"/>
    <property type="match status" value="1"/>
</dbReference>
<dbReference type="GO" id="GO:0000049">
    <property type="term" value="F:tRNA binding"/>
    <property type="evidence" value="ECO:0007669"/>
    <property type="project" value="TreeGrafter"/>
</dbReference>
<keyword evidence="10" id="KW-0378">Hydrolase</keyword>
<evidence type="ECO:0000256" key="9">
    <source>
        <dbReference type="ARBA" id="ARBA00022741"/>
    </source>
</evidence>
<dbReference type="PANTHER" id="PTHR17490">
    <property type="entry name" value="SUA5"/>
    <property type="match status" value="1"/>
</dbReference>
<dbReference type="InterPro" id="IPR036196">
    <property type="entry name" value="Ptyr_pPase_sf"/>
</dbReference>
<keyword evidence="9" id="KW-0547">Nucleotide-binding</keyword>
<organism evidence="16">
    <name type="scientific">Candidatus Fermentithermobacillus carboniphilus</name>
    <dbReference type="NCBI Taxonomy" id="3085328"/>
    <lineage>
        <taxon>Bacteria</taxon>
        <taxon>Bacillati</taxon>
        <taxon>Bacillota</taxon>
        <taxon>Candidatus Fermentithermobacillia</taxon>
        <taxon>Candidatus Fermentithermobacillales</taxon>
        <taxon>Candidatus Fermentithermobacillaceae</taxon>
        <taxon>Candidatus Fermentithermobacillus</taxon>
    </lineage>
</organism>
<comment type="subcellular location">
    <subcellularLocation>
        <location evidence="1">Cytoplasm</location>
    </subcellularLocation>
</comment>
<dbReference type="InterPro" id="IPR005145">
    <property type="entry name" value="Sua5_C"/>
</dbReference>
<dbReference type="SUPFAM" id="SSF52788">
    <property type="entry name" value="Phosphotyrosine protein phosphatases I"/>
    <property type="match status" value="1"/>
</dbReference>